<evidence type="ECO:0000256" key="2">
    <source>
        <dbReference type="SAM" id="Phobius"/>
    </source>
</evidence>
<keyword evidence="3" id="KW-1185">Reference proteome</keyword>
<dbReference type="Gene3D" id="3.30.40.10">
    <property type="entry name" value="Zinc/RING finger domain, C3HC4 (zinc finger)"/>
    <property type="match status" value="1"/>
</dbReference>
<dbReference type="AlphaFoldDB" id="A0A1I7UBY1"/>
<evidence type="ECO:0000256" key="1">
    <source>
        <dbReference type="SAM" id="MobiDB-lite"/>
    </source>
</evidence>
<dbReference type="eggNOG" id="ENOG502TGAW">
    <property type="taxonomic scope" value="Eukaryota"/>
</dbReference>
<feature type="region of interest" description="Disordered" evidence="1">
    <location>
        <begin position="54"/>
        <end position="109"/>
    </location>
</feature>
<keyword evidence="2" id="KW-0812">Transmembrane</keyword>
<dbReference type="WBParaSite" id="Csp11.Scaffold629.g7782.t1">
    <property type="protein sequence ID" value="Csp11.Scaffold629.g7782.t1"/>
    <property type="gene ID" value="Csp11.Scaffold629.g7782"/>
</dbReference>
<feature type="compositionally biased region" description="Basic and acidic residues" evidence="1">
    <location>
        <begin position="179"/>
        <end position="191"/>
    </location>
</feature>
<feature type="compositionally biased region" description="Polar residues" evidence="1">
    <location>
        <begin position="77"/>
        <end position="95"/>
    </location>
</feature>
<feature type="transmembrane region" description="Helical" evidence="2">
    <location>
        <begin position="414"/>
        <end position="437"/>
    </location>
</feature>
<feature type="transmembrane region" description="Helical" evidence="2">
    <location>
        <begin position="449"/>
        <end position="474"/>
    </location>
</feature>
<sequence>MNLLYKQFRQESDGWTVELTARNLSIKFTKSGNVLTPEEVSFVRKLINRHKNRDEKKRNQYFHSESINRRRSEESSGYSTSKEFQSLFESLNDSSTGEEEENAIQEPEVPYKSLPDFLKDLKRNEQLNQHESDNATQYWKDIVTESSEDDILDIDSRCKGYKPVRNSFRISRKKKQRESKRDYFVTGKSRESNSGQRCSRGRNRLKELEKKRLTRNINNGRLATLGEVLVKNGLPPNTVICCSLCRLLIPNNILEEFFLAPCDCLEKFIHTECALLHQHKMVKLKCEDCQKFYTNRIVCKSMASSLSGLGGLEWDRLKKKTEYESISRRKDTPPKRLPAEYEKKCCICLDSRTTREDTFETLDSVIIKPCVCNVTCHNECLVKILLEKRSCEYCNYRFKFSTIAPRIGYLNTQVGLTSGFLQMAVISISFLLTSLAINLIHTSNHTINIILHNASVAIVFVITAYVIFSILRITKRKARERNRKTAIIIKSYQPSNAIIGRSSTRTENFEKQFEEISFEETENSYPGSFSETVT</sequence>
<name>A0A1I7UBY1_9PELO</name>
<evidence type="ECO:0000313" key="3">
    <source>
        <dbReference type="Proteomes" id="UP000095282"/>
    </source>
</evidence>
<organism evidence="3 4">
    <name type="scientific">Caenorhabditis tropicalis</name>
    <dbReference type="NCBI Taxonomy" id="1561998"/>
    <lineage>
        <taxon>Eukaryota</taxon>
        <taxon>Metazoa</taxon>
        <taxon>Ecdysozoa</taxon>
        <taxon>Nematoda</taxon>
        <taxon>Chromadorea</taxon>
        <taxon>Rhabditida</taxon>
        <taxon>Rhabditina</taxon>
        <taxon>Rhabditomorpha</taxon>
        <taxon>Rhabditoidea</taxon>
        <taxon>Rhabditidae</taxon>
        <taxon>Peloderinae</taxon>
        <taxon>Caenorhabditis</taxon>
    </lineage>
</organism>
<accession>A0A1I7UBY1</accession>
<protein>
    <submittedName>
        <fullName evidence="4">RING-type domain-containing protein</fullName>
    </submittedName>
</protein>
<keyword evidence="2" id="KW-1133">Transmembrane helix</keyword>
<evidence type="ECO:0000313" key="4">
    <source>
        <dbReference type="WBParaSite" id="Csp11.Scaffold629.g7782.t1"/>
    </source>
</evidence>
<keyword evidence="2" id="KW-0472">Membrane</keyword>
<reference evidence="4" key="1">
    <citation type="submission" date="2016-11" db="UniProtKB">
        <authorList>
            <consortium name="WormBaseParasite"/>
        </authorList>
    </citation>
    <scope>IDENTIFICATION</scope>
</reference>
<dbReference type="Proteomes" id="UP000095282">
    <property type="component" value="Unplaced"/>
</dbReference>
<dbReference type="InterPro" id="IPR013083">
    <property type="entry name" value="Znf_RING/FYVE/PHD"/>
</dbReference>
<feature type="region of interest" description="Disordered" evidence="1">
    <location>
        <begin position="171"/>
        <end position="201"/>
    </location>
</feature>
<proteinExistence type="predicted"/>